<dbReference type="PANTHER" id="PTHR33136:SF4">
    <property type="entry name" value="PROTEIN RALF-LIKE 32"/>
    <property type="match status" value="1"/>
</dbReference>
<gene>
    <name evidence="6" type="ORF">HHK36_020219</name>
</gene>
<dbReference type="OMA" id="NPRYRAC"/>
<keyword evidence="2" id="KW-0372">Hormone</keyword>
<dbReference type="AlphaFoldDB" id="A0A834YT90"/>
<dbReference type="InterPro" id="IPR008801">
    <property type="entry name" value="RALF"/>
</dbReference>
<name>A0A834YT90_TETSI</name>
<keyword evidence="4" id="KW-1015">Disulfide bond</keyword>
<evidence type="ECO:0000256" key="1">
    <source>
        <dbReference type="ARBA" id="ARBA00009178"/>
    </source>
</evidence>
<dbReference type="GO" id="GO:0009506">
    <property type="term" value="C:plasmodesma"/>
    <property type="evidence" value="ECO:0007669"/>
    <property type="project" value="TreeGrafter"/>
</dbReference>
<reference evidence="6 7" key="1">
    <citation type="submission" date="2020-04" db="EMBL/GenBank/DDBJ databases">
        <title>Plant Genome Project.</title>
        <authorList>
            <person name="Zhang R.-G."/>
        </authorList>
    </citation>
    <scope>NUCLEOTIDE SEQUENCE [LARGE SCALE GENOMIC DNA]</scope>
    <source>
        <strain evidence="6">YNK0</strain>
        <tissue evidence="6">Leaf</tissue>
    </source>
</reference>
<evidence type="ECO:0000256" key="4">
    <source>
        <dbReference type="ARBA" id="ARBA00023157"/>
    </source>
</evidence>
<evidence type="ECO:0000313" key="7">
    <source>
        <dbReference type="Proteomes" id="UP000655225"/>
    </source>
</evidence>
<comment type="similarity">
    <text evidence="1">Belongs to the plant rapid alkalinization factor (RALF) family.</text>
</comment>
<comment type="caution">
    <text evidence="6">The sequence shown here is derived from an EMBL/GenBank/DDBJ whole genome shotgun (WGS) entry which is preliminary data.</text>
</comment>
<dbReference type="OrthoDB" id="1921542at2759"/>
<evidence type="ECO:0000313" key="6">
    <source>
        <dbReference type="EMBL" id="KAF8394017.1"/>
    </source>
</evidence>
<sequence length="119" mass="13002">MVIGSKRLSFSFLFTSLLFLQVLITQSSIIAAVQSNKPCNGSIAECLEEEEEQAMESEISRRFLQGYKYINPGALKKDQQICGNNARGVPSTSCLSQPANSPTRGCSKIYGCRHGNGNH</sequence>
<proteinExistence type="inferred from homology"/>
<accession>A0A834YT90</accession>
<dbReference type="Pfam" id="PF05498">
    <property type="entry name" value="RALF"/>
    <property type="match status" value="1"/>
</dbReference>
<feature type="signal peptide" evidence="5">
    <location>
        <begin position="1"/>
        <end position="35"/>
    </location>
</feature>
<evidence type="ECO:0000256" key="5">
    <source>
        <dbReference type="SAM" id="SignalP"/>
    </source>
</evidence>
<keyword evidence="7" id="KW-1185">Reference proteome</keyword>
<keyword evidence="3 5" id="KW-0732">Signal</keyword>
<protein>
    <recommendedName>
        <fullName evidence="8">Rapid ALkalinization Factor</fullName>
    </recommendedName>
</protein>
<organism evidence="6 7">
    <name type="scientific">Tetracentron sinense</name>
    <name type="common">Spur-leaf</name>
    <dbReference type="NCBI Taxonomy" id="13715"/>
    <lineage>
        <taxon>Eukaryota</taxon>
        <taxon>Viridiplantae</taxon>
        <taxon>Streptophyta</taxon>
        <taxon>Embryophyta</taxon>
        <taxon>Tracheophyta</taxon>
        <taxon>Spermatophyta</taxon>
        <taxon>Magnoliopsida</taxon>
        <taxon>Trochodendrales</taxon>
        <taxon>Trochodendraceae</taxon>
        <taxon>Tetracentron</taxon>
    </lineage>
</organism>
<dbReference type="PANTHER" id="PTHR33136">
    <property type="entry name" value="RAPID ALKALINIZATION FACTOR-LIKE"/>
    <property type="match status" value="1"/>
</dbReference>
<dbReference type="EMBL" id="JABCRI010000014">
    <property type="protein sequence ID" value="KAF8394017.1"/>
    <property type="molecule type" value="Genomic_DNA"/>
</dbReference>
<dbReference type="GO" id="GO:0019722">
    <property type="term" value="P:calcium-mediated signaling"/>
    <property type="evidence" value="ECO:0007669"/>
    <property type="project" value="TreeGrafter"/>
</dbReference>
<evidence type="ECO:0000256" key="2">
    <source>
        <dbReference type="ARBA" id="ARBA00022702"/>
    </source>
</evidence>
<feature type="chain" id="PRO_5032344997" description="Rapid ALkalinization Factor" evidence="5">
    <location>
        <begin position="36"/>
        <end position="119"/>
    </location>
</feature>
<evidence type="ECO:0000256" key="3">
    <source>
        <dbReference type="ARBA" id="ARBA00022729"/>
    </source>
</evidence>
<evidence type="ECO:0008006" key="8">
    <source>
        <dbReference type="Google" id="ProtNLM"/>
    </source>
</evidence>
<dbReference type="GO" id="GO:0005179">
    <property type="term" value="F:hormone activity"/>
    <property type="evidence" value="ECO:0007669"/>
    <property type="project" value="UniProtKB-KW"/>
</dbReference>
<dbReference type="Proteomes" id="UP000655225">
    <property type="component" value="Unassembled WGS sequence"/>
</dbReference>